<comment type="caution">
    <text evidence="3">The sequence shown here is derived from an EMBL/GenBank/DDBJ whole genome shotgun (WGS) entry which is preliminary data.</text>
</comment>
<feature type="transmembrane region" description="Helical" evidence="1">
    <location>
        <begin position="7"/>
        <end position="27"/>
    </location>
</feature>
<dbReference type="Pfam" id="PF14349">
    <property type="entry name" value="SprA_N"/>
    <property type="match status" value="2"/>
</dbReference>
<dbReference type="Proteomes" id="UP000262954">
    <property type="component" value="Unassembled WGS sequence"/>
</dbReference>
<keyword evidence="1" id="KW-0812">Transmembrane</keyword>
<accession>A0A354M4A0</accession>
<feature type="domain" description="Gliding motility protein SprA N-terminal" evidence="2">
    <location>
        <begin position="82"/>
        <end position="464"/>
    </location>
</feature>
<dbReference type="SUPFAM" id="SSF56935">
    <property type="entry name" value="Porins"/>
    <property type="match status" value="1"/>
</dbReference>
<evidence type="ECO:0000313" key="4">
    <source>
        <dbReference type="Proteomes" id="UP000262954"/>
    </source>
</evidence>
<proteinExistence type="predicted"/>
<gene>
    <name evidence="3" type="primary">sprA</name>
    <name evidence="3" type="ORF">DDY73_10085</name>
</gene>
<reference evidence="3 4" key="1">
    <citation type="journal article" date="2018" name="Nat. Biotechnol.">
        <title>A standardized bacterial taxonomy based on genome phylogeny substantially revises the tree of life.</title>
        <authorList>
            <person name="Parks D.H."/>
            <person name="Chuvochina M."/>
            <person name="Waite D.W."/>
            <person name="Rinke C."/>
            <person name="Skarshewski A."/>
            <person name="Chaumeil P.A."/>
            <person name="Hugenholtz P."/>
        </authorList>
    </citation>
    <scope>NUCLEOTIDE SEQUENCE [LARGE SCALE GENOMIC DNA]</scope>
    <source>
        <strain evidence="3">UBA11482</strain>
    </source>
</reference>
<dbReference type="NCBIfam" id="TIGR04189">
    <property type="entry name" value="surface_SprA"/>
    <property type="match status" value="1"/>
</dbReference>
<name>A0A354M4A0_9BACT</name>
<dbReference type="InterPro" id="IPR026377">
    <property type="entry name" value="Cell_surface_SprA"/>
</dbReference>
<evidence type="ECO:0000259" key="2">
    <source>
        <dbReference type="Pfam" id="PF14349"/>
    </source>
</evidence>
<sequence>MNKRLYYLLYIFLCISGIGIYSAFAAYNRTFSSLNLPEASASSISAPEDTTKKSRFPVAKTSIETYEDLYKNSPADLKTPENVRSVFEYDPVTQCYVVRTKVGDMEVSTPFMLTPEEYKDYSLRKSIEAYYREKNKENAGKGKDPFDILDMKFNLGPLEKVFGPGGVQIKTQGSAELTMSIKTNKIDNPALALSARKKTYFDFEEQIQADITAKVGDKLNFNMNYNTGATFDFDSQKLNLNYEGKEDEIIKSIEAGNVSMTTGSSLIRGGSALFGIKTKMQFGKLTVTALVSQQESESKTVNSKGGAQTTEFSFSADQYDENRHYFLAHYFRDNYDNSMSKLPYISSGVTINRIEVWVTNKRGNYDQARNIIGFMDLGEQNRNNLANPDLWHTNGSYTCPANNANSLYEYIQTNYPDARNINQVTQVLEPLEAQGFNGGQEYVKVESARLLTSSEYTLNSQLGYISLNSQLNPDEVLAVAFEYTKNGQTYQVGEFSGNITDTDKSLYVKLLKGTTISTSVPAWKLMMKNVYSLNATQIQKEKFRLNIYYKSDTAGTQLTYMPIGNIKNETLLKVMNLDRLDNNQETNPDGFFDFVEGYTILASKGRVFFPVVEPFGSHLKKKIGNIPNVDQYVYQELYDTTLTAARQYADKNKFVIKGEYKASSGAEIQLNATHVPRGSVRVTAGGMTLTENVDYSVDYTMGTVTILNQSYIDSGTPISVSLEDQSLFNMQRKTMVGLDLNYAFSKDFNVGATIMHLGEKSLTEKVNIGDEVLNNTLWGLNTSYNTEFQWLTSLINKIPTVNATAPSRLSLNAEFAQLIPGKGKNNSLSYIDDFESSQSGYDLRTPYSWSLASTPSMFPESKYSNNADYGKNRALISWYYIDRMFTQKNSSLTPAHIKNDLDQLSNHYVREIDVSEVFPNKELGYGESSVLQVLNLSYYPTERGPYNVDADKINNDGSLKFPEQRWGGIMRKMDNTDFEAANIEYLQFWMMDPFLDPDNPGNESQVGYLYFNFGEISEDILKDGMKSFENGLPVDGDESNLTTTVWGKVSKRQSMTYAFENADGAREKQDVGLDGLTNNEEFTFSTYSDFLEKLKQNTTAEAQAKMLEDPFSPLNDPAGDNYHFYRGVDYDDMQLDILSRYKHYNGVEGNSSSPDDAADKYYQSSKSVPDVEDINQDNTLNEYERYYEYGIKISPQNLQVGRNYITDKRTTVVRLRNGQESEVTWYQFKIPLKDDSDDETHIPRKKYGSIQDFKTIRFARMFMTGFEKETHLRFASLELVRGDWRSYSLRLQTGESPNTSLPAEGELDVSVVNIEENAGQTPVNYVLPPGVSRIISPDQSQITQLNEQSLSLKIRDLPPKNARAVYKNTSLDMRNYKYLQMFTHAEKLIDDNTDLRNGETSVFIRFGSDYRNNYYEYEVPLALTPPGTYNTYNSQDQETVWPTQNMINVPLSLVTELKLKRNAAKRRGDEGSSYQDVYSIYDPDHPRNKVSVIGNPSLSDISTIMIGVRNNAGTNKDIVVWVNELRLSGFNESGGWAARANVNLAISDIATVNFGGHIETCGFGGIDQSLNERRLDDYYQYNIATMVDVGRFLPEKLKLKAPIFYSLSEERTLPKYNPLDQDILLSDALDAAGSDAERDSIKNASIDISTVKSFSISGLRFDIQSKNPMPYDPANFTFSYSSNIQNKQDPTILFENTLDRRGNFSYSYTPYVKPLQPFKSLKSRSKHLKVIKDMSINYVPNNISFYTNMSRYYYEQQLRELGEDGTSTQLPISVSKNFLWDRQFSIQWNLLKSLNMSLATMTNARIDEPSGVVNKKLFPDEYKAWKDTVMQSIWHLGTPWNYNQTFNASFDVPLSKIPMLNWMTLSAKYNSTYSWDRGVYIDSETTMGNNLNNQGQFGIDGRFNLETLYNKSDFLKKVNRKFANTSRSSSRSSTQKKRFQRNISLKSDTTTTVKHNLDNKKVKVSAKTKDGIYYSVKYKVVDKNTILIENRDTAQITLTVLPGKRPEDSFWYKAAEYTTRFAMMVRNVNVHYKNSNSMYIPSFLPNVGDMFGQSTATSTLAPGLDFAFGLTDESYIEKIKDRGWLIVNDSLVSPAIMNRTEEFSIDATLEPFKGFKITLNANRTVSNNNQIQFMYDGMPTIRGGSFTMTHVAIASSLKSAKASNGYYSKAFENFLQNREIIAQRLEAKYSQMTYPSAGFISEKGLVGQRYNSENGGVNRNSPDVMIPAFIAAYSGKDAGKIGLTAFPSIRSLLPNWKITYDGLSKIKALKKYFKSIVLSHAYRCTYTVGSFSSFLNWAEAEEKDFGFAKDELTGNPIPSSPYDISSVSINESFAPLLGLDMTFKNSITAKVEYQNSRTLSLNSSAGQIVEYTSQGVTVGAGYTITDFNAIWRGKGGKQGTFNNDLKLRANFSFKRDQSLIRRIEQNFTQATSGTKVMMLNFSADYALSKLITLRAFYDHQINTPLVSSTSYPISDSSFGVSIRLDLAR</sequence>
<dbReference type="EMBL" id="DNWC01000132">
    <property type="protein sequence ID" value="HBJ09339.1"/>
    <property type="molecule type" value="Genomic_DNA"/>
</dbReference>
<keyword evidence="1" id="KW-0472">Membrane</keyword>
<protein>
    <submittedName>
        <fullName evidence="3">Cell surface protein SprA</fullName>
    </submittedName>
</protein>
<evidence type="ECO:0000313" key="3">
    <source>
        <dbReference type="EMBL" id="HBJ09339.1"/>
    </source>
</evidence>
<dbReference type="InterPro" id="IPR025684">
    <property type="entry name" value="SprA_N_dom"/>
</dbReference>
<evidence type="ECO:0000256" key="1">
    <source>
        <dbReference type="SAM" id="Phobius"/>
    </source>
</evidence>
<organism evidence="3 4">
    <name type="scientific">Coprobacter fastidiosus</name>
    <dbReference type="NCBI Taxonomy" id="1099853"/>
    <lineage>
        <taxon>Bacteria</taxon>
        <taxon>Pseudomonadati</taxon>
        <taxon>Bacteroidota</taxon>
        <taxon>Bacteroidia</taxon>
        <taxon>Bacteroidales</taxon>
        <taxon>Barnesiellaceae</taxon>
        <taxon>Coprobacter</taxon>
    </lineage>
</organism>
<feature type="domain" description="Gliding motility protein SprA N-terminal" evidence="2">
    <location>
        <begin position="1089"/>
        <end position="1629"/>
    </location>
</feature>
<keyword evidence="1" id="KW-1133">Transmembrane helix</keyword>
<dbReference type="RefSeq" id="WP_122338119.1">
    <property type="nucleotide sequence ID" value="NZ_CAUCAX010000034.1"/>
</dbReference>